<dbReference type="PIRSF" id="PIRSF017126">
    <property type="entry name" value="Condensin_H"/>
    <property type="match status" value="1"/>
</dbReference>
<feature type="region of interest" description="Disordered" evidence="12">
    <location>
        <begin position="124"/>
        <end position="161"/>
    </location>
</feature>
<organism evidence="13 14">
    <name type="scientific">Pachysolen tannophilus NRRL Y-2460</name>
    <dbReference type="NCBI Taxonomy" id="669874"/>
    <lineage>
        <taxon>Eukaryota</taxon>
        <taxon>Fungi</taxon>
        <taxon>Dikarya</taxon>
        <taxon>Ascomycota</taxon>
        <taxon>Saccharomycotina</taxon>
        <taxon>Pichiomycetes</taxon>
        <taxon>Pachysolenaceae</taxon>
        <taxon>Pachysolen</taxon>
    </lineage>
</organism>
<feature type="region of interest" description="Disordered" evidence="12">
    <location>
        <begin position="604"/>
        <end position="642"/>
    </location>
</feature>
<evidence type="ECO:0000256" key="3">
    <source>
        <dbReference type="ARBA" id="ARBA00009471"/>
    </source>
</evidence>
<keyword evidence="10 11" id="KW-0131">Cell cycle</keyword>
<protein>
    <recommendedName>
        <fullName evidence="4 11">Condensin complex subunit 2</fullName>
    </recommendedName>
</protein>
<evidence type="ECO:0000313" key="14">
    <source>
        <dbReference type="Proteomes" id="UP000094236"/>
    </source>
</evidence>
<evidence type="ECO:0000256" key="9">
    <source>
        <dbReference type="ARBA" id="ARBA00023067"/>
    </source>
</evidence>
<dbReference type="Proteomes" id="UP000094236">
    <property type="component" value="Unassembled WGS sequence"/>
</dbReference>
<dbReference type="AlphaFoldDB" id="A0A1E4TUR8"/>
<feature type="compositionally biased region" description="Low complexity" evidence="12">
    <location>
        <begin position="618"/>
        <end position="635"/>
    </location>
</feature>
<dbReference type="GO" id="GO:0003682">
    <property type="term" value="F:chromatin binding"/>
    <property type="evidence" value="ECO:0007669"/>
    <property type="project" value="TreeGrafter"/>
</dbReference>
<sequence>MSAIKANKRLNERLSTSTRKSVLLDRNESDISRNDSLSLFDEPIGIDRQARFEEWIKLTTDNKINSTNSWAVALIDYFHDMDIFREGDNINFAKASTTLDGCVKVYSSRVESVISETGKLLNGLSTKNRDDSEEDDEDDDNENINVNQEGDENGESRRKNTRINTTTLKKWKEIKMRSLDEELSIDPLFKKTLAEFDEGGAKSLLLNMLFVDKDVKIMFDTTSSGFVEEELEYKLNLKNEEGEGEVEDGGDDDVYKDKLKNAQIPFNDNIDVSNFKYSLLTDDFKDLHVCTFTHELLAVVNDIEKAKTVLKEVTHDNSYSASFSAATHNKGDDGDDGDGDDDEGADFGGGGGGFNDFGGSNDNIGSLDHQAQEVLFNDDFEESKPHGENNRNEMDAIFDDSANSSTNKEDGFEVEQTEMDSDILGYFDETLKKNWAGPEHWKVRALKQNSKILVKEKENENKIDEDGNNINFNLIGGTQQLKQDHEQHQHLASQVTQDATRTNKKSKIDFKIDFIHDIVTDDEVFRQSKKATIDIPKTAKAPAPDLNLLPDDTHFTSANLTQLFTTRKQQLKIFKKKKMNQNDIENEHEPREIADENFWAENYNKDNKIGNNDEDNNNDNAANNEGPENDFGNGLFDDDDDAFDDIPQTQEFGTQLIAAKRHRRENINYARVSKKVNIKLLKDNIWNTISDKLETTKSNDKLEFKDIVRATVEIYPPETKKDLSTSFQFISLLHLANEHGFTIESNNDHSDLYVKFN</sequence>
<evidence type="ECO:0000313" key="13">
    <source>
        <dbReference type="EMBL" id="ODV95484.1"/>
    </source>
</evidence>
<reference evidence="14" key="1">
    <citation type="submission" date="2016-05" db="EMBL/GenBank/DDBJ databases">
        <title>Comparative genomics of biotechnologically important yeasts.</title>
        <authorList>
            <consortium name="DOE Joint Genome Institute"/>
            <person name="Riley R."/>
            <person name="Haridas S."/>
            <person name="Wolfe K.H."/>
            <person name="Lopes M.R."/>
            <person name="Hittinger C.T."/>
            <person name="Goker M."/>
            <person name="Salamov A."/>
            <person name="Wisecaver J."/>
            <person name="Long T.M."/>
            <person name="Aerts A.L."/>
            <person name="Barry K."/>
            <person name="Choi C."/>
            <person name="Clum A."/>
            <person name="Coughlan A.Y."/>
            <person name="Deshpande S."/>
            <person name="Douglass A.P."/>
            <person name="Hanson S.J."/>
            <person name="Klenk H.-P."/>
            <person name="Labutti K."/>
            <person name="Lapidus A."/>
            <person name="Lindquist E."/>
            <person name="Lipzen A."/>
            <person name="Meier-Kolthoff J.P."/>
            <person name="Ohm R.A."/>
            <person name="Otillar R.P."/>
            <person name="Pangilinan J."/>
            <person name="Peng Y."/>
            <person name="Rokas A."/>
            <person name="Rosa C.A."/>
            <person name="Scheuner C."/>
            <person name="Sibirny A.A."/>
            <person name="Slot J.C."/>
            <person name="Stielow J.B."/>
            <person name="Sun H."/>
            <person name="Kurtzman C.P."/>
            <person name="Blackwell M."/>
            <person name="Grigoriev I.V."/>
            <person name="Jeffries T.W."/>
        </authorList>
    </citation>
    <scope>NUCLEOTIDE SEQUENCE [LARGE SCALE GENOMIC DNA]</scope>
    <source>
        <strain evidence="14">NRRL Y-2460</strain>
    </source>
</reference>
<feature type="region of interest" description="Disordered" evidence="12">
    <location>
        <begin position="323"/>
        <end position="363"/>
    </location>
</feature>
<evidence type="ECO:0000256" key="12">
    <source>
        <dbReference type="SAM" id="MobiDB-lite"/>
    </source>
</evidence>
<evidence type="ECO:0000256" key="7">
    <source>
        <dbReference type="ARBA" id="ARBA00022618"/>
    </source>
</evidence>
<keyword evidence="5" id="KW-0158">Chromosome</keyword>
<keyword evidence="8 11" id="KW-0498">Mitosis</keyword>
<dbReference type="InterPro" id="IPR022816">
    <property type="entry name" value="Condensin_barren_su2"/>
</dbReference>
<dbReference type="GO" id="GO:0005737">
    <property type="term" value="C:cytoplasm"/>
    <property type="evidence" value="ECO:0007669"/>
    <property type="project" value="UniProtKB-SubCell"/>
</dbReference>
<keyword evidence="14" id="KW-1185">Reference proteome</keyword>
<evidence type="ECO:0000256" key="10">
    <source>
        <dbReference type="ARBA" id="ARBA00023306"/>
    </source>
</evidence>
<dbReference type="OrthoDB" id="362021at2759"/>
<dbReference type="GO" id="GO:0051301">
    <property type="term" value="P:cell division"/>
    <property type="evidence" value="ECO:0007669"/>
    <property type="project" value="UniProtKB-KW"/>
</dbReference>
<comment type="function">
    <text evidence="11">Regulatory subunit of the condensin complex, a complex required for conversion of interphase chromatin into mitotic-like condense chromosomes.</text>
</comment>
<evidence type="ECO:0000256" key="11">
    <source>
        <dbReference type="PIRNR" id="PIRNR017126"/>
    </source>
</evidence>
<evidence type="ECO:0000256" key="1">
    <source>
        <dbReference type="ARBA" id="ARBA00004286"/>
    </source>
</evidence>
<dbReference type="PANTHER" id="PTHR13108:SF9">
    <property type="entry name" value="CONDENSIN COMPLEX SUBUNIT 2"/>
    <property type="match status" value="1"/>
</dbReference>
<evidence type="ECO:0000256" key="4">
    <source>
        <dbReference type="ARBA" id="ARBA00016065"/>
    </source>
</evidence>
<name>A0A1E4TUR8_PACTA</name>
<gene>
    <name evidence="13" type="ORF">PACTADRAFT_50200</name>
</gene>
<dbReference type="GO" id="GO:0000796">
    <property type="term" value="C:condensin complex"/>
    <property type="evidence" value="ECO:0007669"/>
    <property type="project" value="InterPro"/>
</dbReference>
<evidence type="ECO:0000256" key="5">
    <source>
        <dbReference type="ARBA" id="ARBA00022454"/>
    </source>
</evidence>
<dbReference type="Pfam" id="PF05786">
    <property type="entry name" value="Cnd2"/>
    <property type="match status" value="1"/>
</dbReference>
<dbReference type="EMBL" id="KV454014">
    <property type="protein sequence ID" value="ODV95484.1"/>
    <property type="molecule type" value="Genomic_DNA"/>
</dbReference>
<feature type="compositionally biased region" description="Gly residues" evidence="12">
    <location>
        <begin position="346"/>
        <end position="356"/>
    </location>
</feature>
<keyword evidence="7 11" id="KW-0132">Cell division</keyword>
<evidence type="ECO:0000256" key="8">
    <source>
        <dbReference type="ARBA" id="ARBA00022776"/>
    </source>
</evidence>
<dbReference type="STRING" id="669874.A0A1E4TUR8"/>
<feature type="compositionally biased region" description="Acidic residues" evidence="12">
    <location>
        <begin position="131"/>
        <end position="142"/>
    </location>
</feature>
<dbReference type="GO" id="GO:0007076">
    <property type="term" value="P:mitotic chromosome condensation"/>
    <property type="evidence" value="ECO:0007669"/>
    <property type="project" value="InterPro"/>
</dbReference>
<dbReference type="PANTHER" id="PTHR13108">
    <property type="entry name" value="CONDENSIN COMPLEX SUBUNIT 2"/>
    <property type="match status" value="1"/>
</dbReference>
<evidence type="ECO:0000256" key="2">
    <source>
        <dbReference type="ARBA" id="ARBA00004496"/>
    </source>
</evidence>
<keyword evidence="9 11" id="KW-0226">DNA condensation</keyword>
<comment type="subcellular location">
    <subcellularLocation>
        <location evidence="1">Chromosome</location>
    </subcellularLocation>
    <subcellularLocation>
        <location evidence="2">Cytoplasm</location>
    </subcellularLocation>
</comment>
<proteinExistence type="inferred from homology"/>
<comment type="similarity">
    <text evidence="3 11">Belongs to the CND2 (condensin subunit 2) family.</text>
</comment>
<accession>A0A1E4TUR8</accession>
<keyword evidence="6" id="KW-0963">Cytoplasm</keyword>
<evidence type="ECO:0000256" key="6">
    <source>
        <dbReference type="ARBA" id="ARBA00022490"/>
    </source>
</evidence>
<feature type="compositionally biased region" description="Acidic residues" evidence="12">
    <location>
        <begin position="333"/>
        <end position="345"/>
    </location>
</feature>